<name>A0ACC0CS62_9PEZI</name>
<protein>
    <submittedName>
        <fullName evidence="1">Uncharacterized protein</fullName>
    </submittedName>
</protein>
<accession>A0ACC0CS62</accession>
<dbReference type="EMBL" id="MU394355">
    <property type="protein sequence ID" value="KAI6083265.1"/>
    <property type="molecule type" value="Genomic_DNA"/>
</dbReference>
<gene>
    <name evidence="1" type="ORF">F4821DRAFT_195361</name>
</gene>
<organism evidence="1 2">
    <name type="scientific">Hypoxylon rubiginosum</name>
    <dbReference type="NCBI Taxonomy" id="110542"/>
    <lineage>
        <taxon>Eukaryota</taxon>
        <taxon>Fungi</taxon>
        <taxon>Dikarya</taxon>
        <taxon>Ascomycota</taxon>
        <taxon>Pezizomycotina</taxon>
        <taxon>Sordariomycetes</taxon>
        <taxon>Xylariomycetidae</taxon>
        <taxon>Xylariales</taxon>
        <taxon>Hypoxylaceae</taxon>
        <taxon>Hypoxylon</taxon>
    </lineage>
</organism>
<keyword evidence="2" id="KW-1185">Reference proteome</keyword>
<reference evidence="1 2" key="1">
    <citation type="journal article" date="2022" name="New Phytol.">
        <title>Ecological generalism drives hyperdiversity of secondary metabolite gene clusters in xylarialean endophytes.</title>
        <authorList>
            <person name="Franco M.E.E."/>
            <person name="Wisecaver J.H."/>
            <person name="Arnold A.E."/>
            <person name="Ju Y.M."/>
            <person name="Slot J.C."/>
            <person name="Ahrendt S."/>
            <person name="Moore L.P."/>
            <person name="Eastman K.E."/>
            <person name="Scott K."/>
            <person name="Konkel Z."/>
            <person name="Mondo S.J."/>
            <person name="Kuo A."/>
            <person name="Hayes R.D."/>
            <person name="Haridas S."/>
            <person name="Andreopoulos B."/>
            <person name="Riley R."/>
            <person name="LaButti K."/>
            <person name="Pangilinan J."/>
            <person name="Lipzen A."/>
            <person name="Amirebrahimi M."/>
            <person name="Yan J."/>
            <person name="Adam C."/>
            <person name="Keymanesh K."/>
            <person name="Ng V."/>
            <person name="Louie K."/>
            <person name="Northen T."/>
            <person name="Drula E."/>
            <person name="Henrissat B."/>
            <person name="Hsieh H.M."/>
            <person name="Youens-Clark K."/>
            <person name="Lutzoni F."/>
            <person name="Miadlikowska J."/>
            <person name="Eastwood D.C."/>
            <person name="Hamelin R.C."/>
            <person name="Grigoriev I.V."/>
            <person name="U'Ren J.M."/>
        </authorList>
    </citation>
    <scope>NUCLEOTIDE SEQUENCE [LARGE SCALE GENOMIC DNA]</scope>
    <source>
        <strain evidence="1 2">ER1909</strain>
    </source>
</reference>
<evidence type="ECO:0000313" key="1">
    <source>
        <dbReference type="EMBL" id="KAI6083265.1"/>
    </source>
</evidence>
<proteinExistence type="predicted"/>
<dbReference type="Proteomes" id="UP001497680">
    <property type="component" value="Unassembled WGS sequence"/>
</dbReference>
<evidence type="ECO:0000313" key="2">
    <source>
        <dbReference type="Proteomes" id="UP001497680"/>
    </source>
</evidence>
<comment type="caution">
    <text evidence="1">The sequence shown here is derived from an EMBL/GenBank/DDBJ whole genome shotgun (WGS) entry which is preliminary data.</text>
</comment>
<sequence length="725" mass="81553">MASADDIDYIATRVQKWQLDLTPTYGSDDLGIVARLYISCSVLYRNILDSLTLQGNTEKSMYRKMERSFSHLTIWSHTHAVSDENLDIVLHRSPELRILTFSLLMNIGQILTTRLIPTLFSKIDENTRTPLVNLEEVVQEGLQLAHKEDNVLSSPIQDKSSLDETIGSLERITFEINFSTQCLVDLSSSLADLATEYFAEELPGDSNHSHLEVFQVSSPQAQTYCRKIRDRFCELPRYLVERLGEANAKRAAMIQAAQSRREELPNETNCMKGGESLFSSGVPKLTEITMSTRIQDSVFDISTPMPKDTYSKQVINFNDAASRATYASFSTSLSTTDQGRPRVPPVPEEAEKGLPFDCIACSTKLQGTDRRAWKEHIFGDIQPYVCTLPTCGMAGILFKSSHIWARHEKGHQGSSQLNNCCSFCHKTSSSSSAHFKHVSKHLREVALAVLPQTSFSDSDVESEVSEDTSRLSDPGTKRTTTGAQETPPVRMLWSIQISQVQALIMNHFPNCNIKLAARLGKACWESLTTYSTQQNENNRKNQCEGYNERKTDSTRVTYEPERCGQCPHSSNSTHVILSYKGYDGRAIGIEVSPQGDREIQGHRFKCSICGKEKQYRQKAELKKHLFADLRPYICCQLNCQITQPFTDKVAWTSHLQITHAFTWESLRCPICAEMTGSGQKSVTSHLAQHLEEISLWCLPEARLVEAIRRAPFSNAQHPVDPLFGQ</sequence>